<dbReference type="PANTHER" id="PTHR46268">
    <property type="entry name" value="STRESS RESPONSE PROTEIN NHAX"/>
    <property type="match status" value="1"/>
</dbReference>
<dbReference type="CDD" id="cd00293">
    <property type="entry name" value="USP-like"/>
    <property type="match status" value="2"/>
</dbReference>
<dbReference type="InterPro" id="IPR006016">
    <property type="entry name" value="UspA"/>
</dbReference>
<evidence type="ECO:0000313" key="3">
    <source>
        <dbReference type="EMBL" id="QGY40413.1"/>
    </source>
</evidence>
<dbReference type="Gene3D" id="3.40.50.12370">
    <property type="match status" value="1"/>
</dbReference>
<comment type="similarity">
    <text evidence="1">Belongs to the universal stress protein A family.</text>
</comment>
<dbReference type="EMBL" id="CP046400">
    <property type="protein sequence ID" value="QGY40413.1"/>
    <property type="molecule type" value="Genomic_DNA"/>
</dbReference>
<dbReference type="RefSeq" id="WP_158947698.1">
    <property type="nucleotide sequence ID" value="NZ_CP046400.1"/>
</dbReference>
<evidence type="ECO:0000256" key="1">
    <source>
        <dbReference type="ARBA" id="ARBA00008791"/>
    </source>
</evidence>
<dbReference type="AlphaFoldDB" id="A0A6I6JJ58"/>
<dbReference type="Proteomes" id="UP000428328">
    <property type="component" value="Chromosome"/>
</dbReference>
<organism evidence="3 4">
    <name type="scientific">Pseudodesulfovibrio cashew</name>
    <dbReference type="NCBI Taxonomy" id="2678688"/>
    <lineage>
        <taxon>Bacteria</taxon>
        <taxon>Pseudomonadati</taxon>
        <taxon>Thermodesulfobacteriota</taxon>
        <taxon>Desulfovibrionia</taxon>
        <taxon>Desulfovibrionales</taxon>
        <taxon>Desulfovibrionaceae</taxon>
    </lineage>
</organism>
<feature type="domain" description="UspA" evidence="2">
    <location>
        <begin position="152"/>
        <end position="287"/>
    </location>
</feature>
<dbReference type="Pfam" id="PF00582">
    <property type="entry name" value="Usp"/>
    <property type="match status" value="2"/>
</dbReference>
<keyword evidence="4" id="KW-1185">Reference proteome</keyword>
<evidence type="ECO:0000313" key="4">
    <source>
        <dbReference type="Proteomes" id="UP000428328"/>
    </source>
</evidence>
<dbReference type="KEGG" id="psel:GM415_09830"/>
<dbReference type="SUPFAM" id="SSF52402">
    <property type="entry name" value="Adenine nucleotide alpha hydrolases-like"/>
    <property type="match status" value="2"/>
</dbReference>
<evidence type="ECO:0000259" key="2">
    <source>
        <dbReference type="Pfam" id="PF00582"/>
    </source>
</evidence>
<dbReference type="InterPro" id="IPR014729">
    <property type="entry name" value="Rossmann-like_a/b/a_fold"/>
</dbReference>
<proteinExistence type="inferred from homology"/>
<reference evidence="3 4" key="1">
    <citation type="submission" date="2019-11" db="EMBL/GenBank/DDBJ databases">
        <authorList>
            <person name="Zheng R.K."/>
            <person name="Sun C.M."/>
        </authorList>
    </citation>
    <scope>NUCLEOTIDE SEQUENCE [LARGE SCALE GENOMIC DNA]</scope>
    <source>
        <strain evidence="3 4">SRB007</strain>
    </source>
</reference>
<name>A0A6I6JJ58_9BACT</name>
<dbReference type="Gene3D" id="3.40.50.620">
    <property type="entry name" value="HUPs"/>
    <property type="match status" value="1"/>
</dbReference>
<protein>
    <submittedName>
        <fullName evidence="3">Universal stress protein</fullName>
    </submittedName>
</protein>
<dbReference type="PANTHER" id="PTHR46268:SF6">
    <property type="entry name" value="UNIVERSAL STRESS PROTEIN UP12"/>
    <property type="match status" value="1"/>
</dbReference>
<feature type="domain" description="UspA" evidence="2">
    <location>
        <begin position="1"/>
        <end position="142"/>
    </location>
</feature>
<sequence length="295" mass="33033">MFKKILLAASPAVNTQTAPKAAFDLARRNDAELILYHSLPIGKDAWCTFDETIPEETLKQATADKIAAFYAEDLATIPKHSIKVTTGLAHEKLLRYIHAEGVDLVVMGHHTATIDRPDRMWGSVDTTIRKICSNVFCPVMVVTNAMQENADIKRIVVATDFSTPSDSTLCYAAQMARKYDAHLDIFHVLDIGVTRPNPKYYMQDMDVFTGQAKERMTRFDKALTGISHSYECWEGIPYVEILKRARWTDADLIIMAQYSSSQEISKPMIGSTVIQVALSPGCPALIVNYRARHCM</sequence>
<accession>A0A6I6JJ58</accession>
<gene>
    <name evidence="3" type="ORF">GM415_09830</name>
</gene>